<keyword evidence="2" id="KW-0472">Membrane</keyword>
<keyword evidence="2" id="KW-1133">Transmembrane helix</keyword>
<feature type="transmembrane region" description="Helical" evidence="2">
    <location>
        <begin position="106"/>
        <end position="126"/>
    </location>
</feature>
<name>A0A192H189_9LACO</name>
<sequence length="237" mass="26806">MSEEDESKRNEGVQKHDKPAPKTPTEMVDRLTKRNAEYMFRLKKALTETKLTAEQQTQAYSEMLPQLIEGQKKGQTARQQFGTVTERVQAIVDGPKKGREANTNRWLVMLDNTLMIFMIFTLMYGITGMLSKQPQKEAAMGILSLVIVSLAAGFGSEELMRLIGPRDKKKKRMAWWKLLLMGVGGFIVLMLVYIVTSMIPGPLNAVLPGVVYLVLGALTFVVRLYLKRRFNIQGTMF</sequence>
<dbReference type="STRING" id="375175.AYR53_04270"/>
<dbReference type="OrthoDB" id="2143285at2"/>
<dbReference type="PIRSF" id="PIRSF033111">
    <property type="entry name" value="UCP033111"/>
    <property type="match status" value="1"/>
</dbReference>
<gene>
    <name evidence="3" type="ORF">AYR53_04270</name>
</gene>
<evidence type="ECO:0000256" key="1">
    <source>
        <dbReference type="SAM" id="MobiDB-lite"/>
    </source>
</evidence>
<dbReference type="GeneID" id="42981456"/>
<evidence type="ECO:0000256" key="2">
    <source>
        <dbReference type="SAM" id="Phobius"/>
    </source>
</evidence>
<feature type="compositionally biased region" description="Basic and acidic residues" evidence="1">
    <location>
        <begin position="1"/>
        <end position="20"/>
    </location>
</feature>
<organism evidence="3 4">
    <name type="scientific">Loigolactobacillus backii</name>
    <dbReference type="NCBI Taxonomy" id="375175"/>
    <lineage>
        <taxon>Bacteria</taxon>
        <taxon>Bacillati</taxon>
        <taxon>Bacillota</taxon>
        <taxon>Bacilli</taxon>
        <taxon>Lactobacillales</taxon>
        <taxon>Lactobacillaceae</taxon>
        <taxon>Loigolactobacillus</taxon>
    </lineage>
</organism>
<dbReference type="RefSeq" id="WP_068225775.1">
    <property type="nucleotide sequence ID" value="NZ_CP014623.1"/>
</dbReference>
<dbReference type="AlphaFoldDB" id="A0A192H189"/>
<feature type="transmembrane region" description="Helical" evidence="2">
    <location>
        <begin position="205"/>
        <end position="226"/>
    </location>
</feature>
<dbReference type="Proteomes" id="UP000078582">
    <property type="component" value="Chromosome"/>
</dbReference>
<dbReference type="KEGG" id="lbt:AYR52_09420"/>
<feature type="transmembrane region" description="Helical" evidence="2">
    <location>
        <begin position="178"/>
        <end position="199"/>
    </location>
</feature>
<accession>A0A192H189</accession>
<keyword evidence="4" id="KW-1185">Reference proteome</keyword>
<feature type="transmembrane region" description="Helical" evidence="2">
    <location>
        <begin position="138"/>
        <end position="157"/>
    </location>
</feature>
<protein>
    <submittedName>
        <fullName evidence="3">Uncharacterized protein</fullName>
    </submittedName>
</protein>
<evidence type="ECO:0000313" key="4">
    <source>
        <dbReference type="Proteomes" id="UP000078582"/>
    </source>
</evidence>
<dbReference type="Pfam" id="PF06570">
    <property type="entry name" value="DUF1129"/>
    <property type="match status" value="1"/>
</dbReference>
<dbReference type="EMBL" id="CP014873">
    <property type="protein sequence ID" value="ANK62048.1"/>
    <property type="molecule type" value="Genomic_DNA"/>
</dbReference>
<keyword evidence="2" id="KW-0812">Transmembrane</keyword>
<feature type="region of interest" description="Disordered" evidence="1">
    <location>
        <begin position="1"/>
        <end position="27"/>
    </location>
</feature>
<evidence type="ECO:0000313" key="3">
    <source>
        <dbReference type="EMBL" id="ANK62048.1"/>
    </source>
</evidence>
<reference evidence="3 4" key="1">
    <citation type="submission" date="2016-03" db="EMBL/GenBank/DDBJ databases">
        <title>Pediococcus and Lactobacillus from brewery environment - whole genome sequencing and assembly.</title>
        <authorList>
            <person name="Behr J."/>
            <person name="Geissler A.J."/>
            <person name="Vogel R.F."/>
        </authorList>
    </citation>
    <scope>NUCLEOTIDE SEQUENCE [LARGE SCALE GENOMIC DNA]</scope>
    <source>
        <strain evidence="3 4">TMW 1.1989</strain>
    </source>
</reference>
<dbReference type="InterPro" id="IPR009214">
    <property type="entry name" value="DUF1129"/>
</dbReference>
<proteinExistence type="predicted"/>